<dbReference type="InterPro" id="IPR002386">
    <property type="entry name" value="Amicyanin/Pseudoazurin"/>
</dbReference>
<dbReference type="EMBL" id="FNGE01000003">
    <property type="protein sequence ID" value="SDK77835.1"/>
    <property type="molecule type" value="Genomic_DNA"/>
</dbReference>
<reference evidence="12" key="1">
    <citation type="submission" date="2016-10" db="EMBL/GenBank/DDBJ databases">
        <authorList>
            <person name="Varghese N."/>
            <person name="Submissions S."/>
        </authorList>
    </citation>
    <scope>NUCLEOTIDE SEQUENCE [LARGE SCALE GENOMIC DNA]</scope>
    <source>
        <strain evidence="12">CGMCC 1.7655</strain>
    </source>
</reference>
<feature type="binding site" evidence="8">
    <location>
        <position position="106"/>
    </location>
    <ligand>
        <name>Cu cation</name>
        <dbReference type="ChEBI" id="CHEBI:23378"/>
    </ligand>
</feature>
<dbReference type="GO" id="GO:0005507">
    <property type="term" value="F:copper ion binding"/>
    <property type="evidence" value="ECO:0007669"/>
    <property type="project" value="UniProtKB-UniRule"/>
</dbReference>
<protein>
    <recommendedName>
        <fullName evidence="7">Pseudoazurin</fullName>
    </recommendedName>
</protein>
<dbReference type="RefSeq" id="WP_090753238.1">
    <property type="nucleotide sequence ID" value="NZ_FNGE01000003.1"/>
</dbReference>
<organism evidence="11 12">
    <name type="scientific">Paracoccus chinensis</name>
    <dbReference type="NCBI Taxonomy" id="525640"/>
    <lineage>
        <taxon>Bacteria</taxon>
        <taxon>Pseudomonadati</taxon>
        <taxon>Pseudomonadota</taxon>
        <taxon>Alphaproteobacteria</taxon>
        <taxon>Rhodobacterales</taxon>
        <taxon>Paracoccaceae</taxon>
        <taxon>Paracoccus</taxon>
    </lineage>
</organism>
<sequence length="144" mass="15555">MKRSIPVALALALFAAPVMAADHRVEMLNKGEDGPMVFQPAFVQAEVGDTITFVPTDKSHDVASIKGMLPEGVEEFKSKVNEEYVLTVSEPGLYGVRCTPHTPMGMVALIQAGGDASNYDALTEGKLPKRARERLDAQLAKVTR</sequence>
<dbReference type="InterPro" id="IPR000923">
    <property type="entry name" value="BlueCu_1"/>
</dbReference>
<keyword evidence="2" id="KW-0813">Transport</keyword>
<comment type="cofactor">
    <cofactor evidence="8">
        <name>Cu cation</name>
        <dbReference type="ChEBI" id="CHEBI:23378"/>
    </cofactor>
    <text evidence="8">Binds 1 copper ion per subunit.</text>
</comment>
<feature type="domain" description="Blue (type 1) copper" evidence="10">
    <location>
        <begin position="25"/>
        <end position="111"/>
    </location>
</feature>
<dbReference type="SUPFAM" id="SSF49503">
    <property type="entry name" value="Cupredoxins"/>
    <property type="match status" value="1"/>
</dbReference>
<feature type="chain" id="PRO_5011455723" description="Pseudoazurin" evidence="9">
    <location>
        <begin position="21"/>
        <end position="144"/>
    </location>
</feature>
<dbReference type="Proteomes" id="UP000199555">
    <property type="component" value="Unassembled WGS sequence"/>
</dbReference>
<comment type="subcellular location">
    <subcellularLocation>
        <location evidence="1">Periplasm</location>
    </subcellularLocation>
</comment>
<evidence type="ECO:0000256" key="7">
    <source>
        <dbReference type="NCBIfam" id="TIGR02375"/>
    </source>
</evidence>
<evidence type="ECO:0000256" key="9">
    <source>
        <dbReference type="SAM" id="SignalP"/>
    </source>
</evidence>
<evidence type="ECO:0000313" key="11">
    <source>
        <dbReference type="EMBL" id="SDK77835.1"/>
    </source>
</evidence>
<evidence type="ECO:0000256" key="4">
    <source>
        <dbReference type="ARBA" id="ARBA00022764"/>
    </source>
</evidence>
<dbReference type="Gene3D" id="2.60.40.420">
    <property type="entry name" value="Cupredoxins - blue copper proteins"/>
    <property type="match status" value="1"/>
</dbReference>
<name>A0A1G9EPA6_9RHOB</name>
<evidence type="ECO:0000256" key="8">
    <source>
        <dbReference type="PIRSR" id="PIRSR602386-1"/>
    </source>
</evidence>
<dbReference type="InterPro" id="IPR012745">
    <property type="entry name" value="Pseudoazurin"/>
</dbReference>
<evidence type="ECO:0000256" key="6">
    <source>
        <dbReference type="ARBA" id="ARBA00023008"/>
    </source>
</evidence>
<keyword evidence="6 8" id="KW-0186">Copper</keyword>
<keyword evidence="5" id="KW-0249">Electron transport</keyword>
<evidence type="ECO:0000256" key="1">
    <source>
        <dbReference type="ARBA" id="ARBA00004418"/>
    </source>
</evidence>
<keyword evidence="12" id="KW-1185">Reference proteome</keyword>
<evidence type="ECO:0000256" key="3">
    <source>
        <dbReference type="ARBA" id="ARBA00022723"/>
    </source>
</evidence>
<dbReference type="PRINTS" id="PR00155">
    <property type="entry name" value="AMICYANIN"/>
</dbReference>
<accession>A0A1G9EPA6</accession>
<evidence type="ECO:0000256" key="2">
    <source>
        <dbReference type="ARBA" id="ARBA00022448"/>
    </source>
</evidence>
<dbReference type="PRINTS" id="PR00156">
    <property type="entry name" value="COPPERBLUE"/>
</dbReference>
<dbReference type="InterPro" id="IPR001235">
    <property type="entry name" value="Copper_blue_Plastocyanin"/>
</dbReference>
<dbReference type="STRING" id="525640.SAMN04487971_10365"/>
<gene>
    <name evidence="11" type="ORF">SAMN04487971_10365</name>
</gene>
<dbReference type="AlphaFoldDB" id="A0A1G9EPA6"/>
<evidence type="ECO:0000259" key="10">
    <source>
        <dbReference type="Pfam" id="PF00127"/>
    </source>
</evidence>
<dbReference type="Pfam" id="PF00127">
    <property type="entry name" value="Copper-bind"/>
    <property type="match status" value="1"/>
</dbReference>
<keyword evidence="9" id="KW-0732">Signal</keyword>
<feature type="binding site" evidence="8">
    <location>
        <position position="98"/>
    </location>
    <ligand>
        <name>Cu cation</name>
        <dbReference type="ChEBI" id="CHEBI:23378"/>
    </ligand>
</feature>
<dbReference type="GO" id="GO:0042597">
    <property type="term" value="C:periplasmic space"/>
    <property type="evidence" value="ECO:0007669"/>
    <property type="project" value="UniProtKB-SubCell"/>
</dbReference>
<evidence type="ECO:0000256" key="5">
    <source>
        <dbReference type="ARBA" id="ARBA00022982"/>
    </source>
</evidence>
<feature type="binding site" evidence="8">
    <location>
        <position position="60"/>
    </location>
    <ligand>
        <name>Cu cation</name>
        <dbReference type="ChEBI" id="CHEBI:23378"/>
    </ligand>
</feature>
<dbReference type="InterPro" id="IPR008972">
    <property type="entry name" value="Cupredoxin"/>
</dbReference>
<proteinExistence type="predicted"/>
<dbReference type="OrthoDB" id="7510199at2"/>
<dbReference type="GO" id="GO:0009055">
    <property type="term" value="F:electron transfer activity"/>
    <property type="evidence" value="ECO:0007669"/>
    <property type="project" value="InterPro"/>
</dbReference>
<feature type="binding site" evidence="8">
    <location>
        <position position="101"/>
    </location>
    <ligand>
        <name>Cu cation</name>
        <dbReference type="ChEBI" id="CHEBI:23378"/>
    </ligand>
</feature>
<dbReference type="CDD" id="cd04218">
    <property type="entry name" value="Pseudoazurin"/>
    <property type="match status" value="1"/>
</dbReference>
<evidence type="ECO:0000313" key="12">
    <source>
        <dbReference type="Proteomes" id="UP000199555"/>
    </source>
</evidence>
<keyword evidence="4" id="KW-0574">Periplasm</keyword>
<feature type="signal peptide" evidence="9">
    <location>
        <begin position="1"/>
        <end position="20"/>
    </location>
</feature>
<dbReference type="NCBIfam" id="TIGR02375">
    <property type="entry name" value="pseudoazurin"/>
    <property type="match status" value="1"/>
</dbReference>
<keyword evidence="3 8" id="KW-0479">Metal-binding</keyword>